<dbReference type="Proteomes" id="UP001179952">
    <property type="component" value="Unassembled WGS sequence"/>
</dbReference>
<gene>
    <name evidence="3" type="ORF">QJS04_geneDACA015345</name>
</gene>
<organism evidence="3 4">
    <name type="scientific">Acorus gramineus</name>
    <name type="common">Dwarf sweet flag</name>
    <dbReference type="NCBI Taxonomy" id="55184"/>
    <lineage>
        <taxon>Eukaryota</taxon>
        <taxon>Viridiplantae</taxon>
        <taxon>Streptophyta</taxon>
        <taxon>Embryophyta</taxon>
        <taxon>Tracheophyta</taxon>
        <taxon>Spermatophyta</taxon>
        <taxon>Magnoliopsida</taxon>
        <taxon>Liliopsida</taxon>
        <taxon>Acoraceae</taxon>
        <taxon>Acorus</taxon>
    </lineage>
</organism>
<name>A0AAV9AP13_ACOGR</name>
<dbReference type="PANTHER" id="PTHR46525">
    <property type="entry name" value="EMB|CAB72159.1"/>
    <property type="match status" value="1"/>
</dbReference>
<proteinExistence type="inferred from homology"/>
<protein>
    <recommendedName>
        <fullName evidence="5">Senescence regulator</fullName>
    </recommendedName>
</protein>
<evidence type="ECO:0000256" key="2">
    <source>
        <dbReference type="SAM" id="MobiDB-lite"/>
    </source>
</evidence>
<dbReference type="PANTHER" id="PTHR46525:SF2">
    <property type="entry name" value="EMB|CAB72159.1"/>
    <property type="match status" value="1"/>
</dbReference>
<accession>A0AAV9AP13</accession>
<reference evidence="3" key="1">
    <citation type="journal article" date="2023" name="Nat. Commun.">
        <title>Diploid and tetraploid genomes of Acorus and the evolution of monocots.</title>
        <authorList>
            <person name="Ma L."/>
            <person name="Liu K.W."/>
            <person name="Li Z."/>
            <person name="Hsiao Y.Y."/>
            <person name="Qi Y."/>
            <person name="Fu T."/>
            <person name="Tang G.D."/>
            <person name="Zhang D."/>
            <person name="Sun W.H."/>
            <person name="Liu D.K."/>
            <person name="Li Y."/>
            <person name="Chen G.Z."/>
            <person name="Liu X.D."/>
            <person name="Liao X.Y."/>
            <person name="Jiang Y.T."/>
            <person name="Yu X."/>
            <person name="Hao Y."/>
            <person name="Huang J."/>
            <person name="Zhao X.W."/>
            <person name="Ke S."/>
            <person name="Chen Y.Y."/>
            <person name="Wu W.L."/>
            <person name="Hsu J.L."/>
            <person name="Lin Y.F."/>
            <person name="Huang M.D."/>
            <person name="Li C.Y."/>
            <person name="Huang L."/>
            <person name="Wang Z.W."/>
            <person name="Zhao X."/>
            <person name="Zhong W.Y."/>
            <person name="Peng D.H."/>
            <person name="Ahmad S."/>
            <person name="Lan S."/>
            <person name="Zhang J.S."/>
            <person name="Tsai W.C."/>
            <person name="Van de Peer Y."/>
            <person name="Liu Z.J."/>
        </authorList>
    </citation>
    <scope>NUCLEOTIDE SEQUENCE</scope>
    <source>
        <strain evidence="3">SCP</strain>
    </source>
</reference>
<evidence type="ECO:0000313" key="4">
    <source>
        <dbReference type="Proteomes" id="UP001179952"/>
    </source>
</evidence>
<keyword evidence="4" id="KW-1185">Reference proteome</keyword>
<dbReference type="InterPro" id="IPR007608">
    <property type="entry name" value="Senescence_reg_S40"/>
</dbReference>
<dbReference type="GO" id="GO:0010150">
    <property type="term" value="P:leaf senescence"/>
    <property type="evidence" value="ECO:0007669"/>
    <property type="project" value="UniProtKB-ARBA"/>
</dbReference>
<comment type="similarity">
    <text evidence="1">Belongs to the senescence regulator S40 family.</text>
</comment>
<evidence type="ECO:0008006" key="5">
    <source>
        <dbReference type="Google" id="ProtNLM"/>
    </source>
</evidence>
<dbReference type="EMBL" id="JAUJYN010000007">
    <property type="protein sequence ID" value="KAK1266083.1"/>
    <property type="molecule type" value="Genomic_DNA"/>
</dbReference>
<comment type="caution">
    <text evidence="3">The sequence shown here is derived from an EMBL/GenBank/DDBJ whole genome shotgun (WGS) entry which is preliminary data.</text>
</comment>
<dbReference type="AlphaFoldDB" id="A0AAV9AP13"/>
<dbReference type="Pfam" id="PF04520">
    <property type="entry name" value="Senescence_reg"/>
    <property type="match status" value="1"/>
</dbReference>
<evidence type="ECO:0000256" key="1">
    <source>
        <dbReference type="ARBA" id="ARBA00034773"/>
    </source>
</evidence>
<sequence length="165" mass="18732">MAAKNNNHEFKHTYRPFVKEIERNPNSDGDSITELYESDIMDSFYYGVTKSEYNKKSIVPSARISRKDRSGRVGGGGDRAVVEMGGKSASLPVSIPHWSRRNNSDEDDDEEDEDEMVPPHEYLARQFALNGIVSLSVHEGIGRTLKGRDLRRVRNAIWQKTGFQD</sequence>
<reference evidence="3" key="2">
    <citation type="submission" date="2023-06" db="EMBL/GenBank/DDBJ databases">
        <authorList>
            <person name="Ma L."/>
            <person name="Liu K.-W."/>
            <person name="Li Z."/>
            <person name="Hsiao Y.-Y."/>
            <person name="Qi Y."/>
            <person name="Fu T."/>
            <person name="Tang G."/>
            <person name="Zhang D."/>
            <person name="Sun W.-H."/>
            <person name="Liu D.-K."/>
            <person name="Li Y."/>
            <person name="Chen G.-Z."/>
            <person name="Liu X.-D."/>
            <person name="Liao X.-Y."/>
            <person name="Jiang Y.-T."/>
            <person name="Yu X."/>
            <person name="Hao Y."/>
            <person name="Huang J."/>
            <person name="Zhao X.-W."/>
            <person name="Ke S."/>
            <person name="Chen Y.-Y."/>
            <person name="Wu W.-L."/>
            <person name="Hsu J.-L."/>
            <person name="Lin Y.-F."/>
            <person name="Huang M.-D."/>
            <person name="Li C.-Y."/>
            <person name="Huang L."/>
            <person name="Wang Z.-W."/>
            <person name="Zhao X."/>
            <person name="Zhong W.-Y."/>
            <person name="Peng D.-H."/>
            <person name="Ahmad S."/>
            <person name="Lan S."/>
            <person name="Zhang J.-S."/>
            <person name="Tsai W.-C."/>
            <person name="Van De Peer Y."/>
            <person name="Liu Z.-J."/>
        </authorList>
    </citation>
    <scope>NUCLEOTIDE SEQUENCE</scope>
    <source>
        <strain evidence="3">SCP</strain>
        <tissue evidence="3">Leaves</tissue>
    </source>
</reference>
<evidence type="ECO:0000313" key="3">
    <source>
        <dbReference type="EMBL" id="KAK1266083.1"/>
    </source>
</evidence>
<feature type="compositionally biased region" description="Acidic residues" evidence="2">
    <location>
        <begin position="105"/>
        <end position="116"/>
    </location>
</feature>
<feature type="region of interest" description="Disordered" evidence="2">
    <location>
        <begin position="65"/>
        <end position="116"/>
    </location>
</feature>